<keyword evidence="1" id="KW-0004">4Fe-4S</keyword>
<keyword evidence="2" id="KW-0479">Metal-binding</keyword>
<dbReference type="GO" id="GO:0051539">
    <property type="term" value="F:4 iron, 4 sulfur cluster binding"/>
    <property type="evidence" value="ECO:0007669"/>
    <property type="project" value="UniProtKB-KW"/>
</dbReference>
<keyword evidence="3" id="KW-0408">Iron</keyword>
<evidence type="ECO:0000256" key="1">
    <source>
        <dbReference type="ARBA" id="ARBA00022485"/>
    </source>
</evidence>
<dbReference type="PROSITE" id="PS00198">
    <property type="entry name" value="4FE4S_FER_1"/>
    <property type="match status" value="2"/>
</dbReference>
<dbReference type="InterPro" id="IPR017896">
    <property type="entry name" value="4Fe4S_Fe-S-bd"/>
</dbReference>
<proteinExistence type="predicted"/>
<organism evidence="6 7">
    <name type="scientific">Candidatus Desulfobia pelagia</name>
    <dbReference type="NCBI Taxonomy" id="2841692"/>
    <lineage>
        <taxon>Bacteria</taxon>
        <taxon>Pseudomonadati</taxon>
        <taxon>Thermodesulfobacteriota</taxon>
        <taxon>Desulfobulbia</taxon>
        <taxon>Desulfobulbales</taxon>
        <taxon>Desulfobulbaceae</taxon>
        <taxon>Candidatus Desulfobia</taxon>
    </lineage>
</organism>
<feature type="domain" description="4Fe-4S ferredoxin-type" evidence="5">
    <location>
        <begin position="41"/>
        <end position="70"/>
    </location>
</feature>
<dbReference type="PROSITE" id="PS51379">
    <property type="entry name" value="4FE4S_FER_2"/>
    <property type="match status" value="2"/>
</dbReference>
<evidence type="ECO:0000256" key="4">
    <source>
        <dbReference type="ARBA" id="ARBA00023014"/>
    </source>
</evidence>
<dbReference type="InterPro" id="IPR017900">
    <property type="entry name" value="4Fe4S_Fe_S_CS"/>
</dbReference>
<evidence type="ECO:0000313" key="7">
    <source>
        <dbReference type="Proteomes" id="UP000614424"/>
    </source>
</evidence>
<evidence type="ECO:0000259" key="5">
    <source>
        <dbReference type="PROSITE" id="PS51379"/>
    </source>
</evidence>
<evidence type="ECO:0000256" key="3">
    <source>
        <dbReference type="ARBA" id="ARBA00023004"/>
    </source>
</evidence>
<dbReference type="NCBIfam" id="NF040864">
    <property type="entry name" value="HgcB_ferredoxin"/>
    <property type="match status" value="1"/>
</dbReference>
<keyword evidence="4" id="KW-0411">Iron-sulfur</keyword>
<dbReference type="InterPro" id="IPR050572">
    <property type="entry name" value="Fe-S_Ferredoxin"/>
</dbReference>
<protein>
    <submittedName>
        <fullName evidence="6">4Fe-4S binding protein</fullName>
    </submittedName>
</protein>
<evidence type="ECO:0000256" key="2">
    <source>
        <dbReference type="ARBA" id="ARBA00022723"/>
    </source>
</evidence>
<dbReference type="Pfam" id="PF13187">
    <property type="entry name" value="Fer4_9"/>
    <property type="match status" value="1"/>
</dbReference>
<comment type="caution">
    <text evidence="6">The sequence shown here is derived from an EMBL/GenBank/DDBJ whole genome shotgun (WGS) entry which is preliminary data.</text>
</comment>
<evidence type="ECO:0000313" key="6">
    <source>
        <dbReference type="EMBL" id="MBC8317205.1"/>
    </source>
</evidence>
<reference evidence="6 7" key="1">
    <citation type="submission" date="2020-08" db="EMBL/GenBank/DDBJ databases">
        <title>Bridging the membrane lipid divide: bacteria of the FCB group superphylum have the potential to synthesize archaeal ether lipids.</title>
        <authorList>
            <person name="Villanueva L."/>
            <person name="Von Meijenfeldt F.A.B."/>
            <person name="Westbye A.B."/>
            <person name="Yadav S."/>
            <person name="Hopmans E.C."/>
            <person name="Dutilh B.E."/>
            <person name="Sinninghe Damste J.S."/>
        </authorList>
    </citation>
    <scope>NUCLEOTIDE SEQUENCE [LARGE SCALE GENOMIC DNA]</scope>
    <source>
        <strain evidence="6">NIOZ-UU47</strain>
    </source>
</reference>
<name>A0A8J6NBT6_9BACT</name>
<feature type="domain" description="4Fe-4S ferredoxin-type" evidence="5">
    <location>
        <begin position="11"/>
        <end position="40"/>
    </location>
</feature>
<dbReference type="PANTHER" id="PTHR43687:SF4">
    <property type="entry name" value="BLR5484 PROTEIN"/>
    <property type="match status" value="1"/>
</dbReference>
<dbReference type="AlphaFoldDB" id="A0A8J6NBT6"/>
<dbReference type="EMBL" id="JACNJZ010000076">
    <property type="protein sequence ID" value="MBC8317205.1"/>
    <property type="molecule type" value="Genomic_DNA"/>
</dbReference>
<dbReference type="GO" id="GO:0046872">
    <property type="term" value="F:metal ion binding"/>
    <property type="evidence" value="ECO:0007669"/>
    <property type="project" value="UniProtKB-KW"/>
</dbReference>
<dbReference type="Proteomes" id="UP000614424">
    <property type="component" value="Unassembled WGS sequence"/>
</dbReference>
<gene>
    <name evidence="6" type="ORF">H8E41_04820</name>
</gene>
<accession>A0A8J6NBT6</accession>
<sequence>MALFHYIPDVTTLELNQELCIGCGICLVVCPHDVFVLKDKKALIANKDNCMECNACAVNCPPRAISVESGEGCVRSIINELLGRECDCC</sequence>
<dbReference type="PANTHER" id="PTHR43687">
    <property type="entry name" value="ADENYLYLSULFATE REDUCTASE, BETA SUBUNIT"/>
    <property type="match status" value="1"/>
</dbReference>
<dbReference type="Gene3D" id="3.30.70.20">
    <property type="match status" value="1"/>
</dbReference>
<dbReference type="SUPFAM" id="SSF54862">
    <property type="entry name" value="4Fe-4S ferredoxins"/>
    <property type="match status" value="1"/>
</dbReference>